<evidence type="ECO:0000313" key="3">
    <source>
        <dbReference type="Proteomes" id="UP000324222"/>
    </source>
</evidence>
<sequence length="211" mass="22388">MMSKKSCILRWKAWAPCAGDGGLSATPLLGNPCAVCRSGSWRGALGPRAPRSSRLEKRRWAVPEGEVRKPPGSGPRCGDTAGELECWLPCPAGRAGSPSGLFGAPPPALVADARETGASLREGERNLDGVEAPLVAGLPLLARWVRLPALLLLPHWYSVPRAAPPPSRGLASCRRVSMVRSSVWPSGRAGVLMPPARPRKAWSEQEAGRVL</sequence>
<proteinExistence type="predicted"/>
<comment type="caution">
    <text evidence="2">The sequence shown here is derived from an EMBL/GenBank/DDBJ whole genome shotgun (WGS) entry which is preliminary data.</text>
</comment>
<dbReference type="EMBL" id="VSRR010035058">
    <property type="protein sequence ID" value="MPC72613.1"/>
    <property type="molecule type" value="Genomic_DNA"/>
</dbReference>
<dbReference type="Proteomes" id="UP000324222">
    <property type="component" value="Unassembled WGS sequence"/>
</dbReference>
<reference evidence="2 3" key="1">
    <citation type="submission" date="2019-05" db="EMBL/GenBank/DDBJ databases">
        <title>Another draft genome of Portunus trituberculatus and its Hox gene families provides insights of decapod evolution.</title>
        <authorList>
            <person name="Jeong J.-H."/>
            <person name="Song I."/>
            <person name="Kim S."/>
            <person name="Choi T."/>
            <person name="Kim D."/>
            <person name="Ryu S."/>
            <person name="Kim W."/>
        </authorList>
    </citation>
    <scope>NUCLEOTIDE SEQUENCE [LARGE SCALE GENOMIC DNA]</scope>
    <source>
        <tissue evidence="2">Muscle</tissue>
    </source>
</reference>
<keyword evidence="3" id="KW-1185">Reference proteome</keyword>
<gene>
    <name evidence="2" type="ORF">E2C01_066924</name>
</gene>
<protein>
    <submittedName>
        <fullName evidence="2">Uncharacterized protein</fullName>
    </submittedName>
</protein>
<feature type="region of interest" description="Disordered" evidence="1">
    <location>
        <begin position="47"/>
        <end position="76"/>
    </location>
</feature>
<organism evidence="2 3">
    <name type="scientific">Portunus trituberculatus</name>
    <name type="common">Swimming crab</name>
    <name type="synonym">Neptunus trituberculatus</name>
    <dbReference type="NCBI Taxonomy" id="210409"/>
    <lineage>
        <taxon>Eukaryota</taxon>
        <taxon>Metazoa</taxon>
        <taxon>Ecdysozoa</taxon>
        <taxon>Arthropoda</taxon>
        <taxon>Crustacea</taxon>
        <taxon>Multicrustacea</taxon>
        <taxon>Malacostraca</taxon>
        <taxon>Eumalacostraca</taxon>
        <taxon>Eucarida</taxon>
        <taxon>Decapoda</taxon>
        <taxon>Pleocyemata</taxon>
        <taxon>Brachyura</taxon>
        <taxon>Eubrachyura</taxon>
        <taxon>Portunoidea</taxon>
        <taxon>Portunidae</taxon>
        <taxon>Portuninae</taxon>
        <taxon>Portunus</taxon>
    </lineage>
</organism>
<name>A0A5B7HRC1_PORTR</name>
<evidence type="ECO:0000313" key="2">
    <source>
        <dbReference type="EMBL" id="MPC72613.1"/>
    </source>
</evidence>
<evidence type="ECO:0000256" key="1">
    <source>
        <dbReference type="SAM" id="MobiDB-lite"/>
    </source>
</evidence>
<dbReference type="AlphaFoldDB" id="A0A5B7HRC1"/>
<feature type="compositionally biased region" description="Basic and acidic residues" evidence="1">
    <location>
        <begin position="53"/>
        <end position="69"/>
    </location>
</feature>
<accession>A0A5B7HRC1</accession>